<evidence type="ECO:0000256" key="12">
    <source>
        <dbReference type="ARBA" id="ARBA00048649"/>
    </source>
</evidence>
<evidence type="ECO:0000256" key="9">
    <source>
        <dbReference type="ARBA" id="ARBA00023004"/>
    </source>
</evidence>
<protein>
    <recommendedName>
        <fullName evidence="3">nitric oxide dioxygenase</fullName>
        <ecNumber evidence="3">1.14.12.17</ecNumber>
    </recommendedName>
</protein>
<dbReference type="PROSITE" id="PS51384">
    <property type="entry name" value="FAD_FR"/>
    <property type="match status" value="1"/>
</dbReference>
<accession>A0ABV4NCX9</accession>
<evidence type="ECO:0000256" key="4">
    <source>
        <dbReference type="ARBA" id="ARBA00022575"/>
    </source>
</evidence>
<dbReference type="Pfam" id="PF00970">
    <property type="entry name" value="FAD_binding_6"/>
    <property type="match status" value="1"/>
</dbReference>
<organism evidence="17 18">
    <name type="scientific">Vibrio gallaecicus</name>
    <dbReference type="NCBI Taxonomy" id="552386"/>
    <lineage>
        <taxon>Bacteria</taxon>
        <taxon>Pseudomonadati</taxon>
        <taxon>Pseudomonadota</taxon>
        <taxon>Gammaproteobacteria</taxon>
        <taxon>Vibrionales</taxon>
        <taxon>Vibrionaceae</taxon>
        <taxon>Vibrio</taxon>
    </lineage>
</organism>
<keyword evidence="9" id="KW-0408">Iron</keyword>
<dbReference type="EMBL" id="JBFRUW010000049">
    <property type="protein sequence ID" value="MFA0569282.1"/>
    <property type="molecule type" value="Genomic_DNA"/>
</dbReference>
<dbReference type="InterPro" id="IPR001709">
    <property type="entry name" value="Flavoprot_Pyr_Nucl_cyt_Rdtase"/>
</dbReference>
<evidence type="ECO:0000259" key="16">
    <source>
        <dbReference type="PROSITE" id="PS51384"/>
    </source>
</evidence>
<keyword evidence="8" id="KW-0521">NADP</keyword>
<dbReference type="GO" id="GO:0008941">
    <property type="term" value="F:nitric oxide dioxygenase NAD(P)H activity"/>
    <property type="evidence" value="ECO:0007669"/>
    <property type="project" value="UniProtKB-EC"/>
</dbReference>
<comment type="catalytic activity">
    <reaction evidence="13">
        <text>2 nitric oxide + NADPH + 2 O2 = 2 nitrate + NADP(+) + H(+)</text>
        <dbReference type="Rhea" id="RHEA:19465"/>
        <dbReference type="ChEBI" id="CHEBI:15378"/>
        <dbReference type="ChEBI" id="CHEBI:15379"/>
        <dbReference type="ChEBI" id="CHEBI:16480"/>
        <dbReference type="ChEBI" id="CHEBI:17632"/>
        <dbReference type="ChEBI" id="CHEBI:57783"/>
        <dbReference type="ChEBI" id="CHEBI:58349"/>
        <dbReference type="EC" id="1.14.12.17"/>
    </reaction>
</comment>
<dbReference type="NCBIfam" id="NF009805">
    <property type="entry name" value="PRK13289.1"/>
    <property type="match status" value="1"/>
</dbReference>
<dbReference type="SUPFAM" id="SSF46458">
    <property type="entry name" value="Globin-like"/>
    <property type="match status" value="1"/>
</dbReference>
<comment type="similarity">
    <text evidence="2">In the C-terminal section; belongs to the flavoprotein pyridine nucleotide cytochrome reductase family.</text>
</comment>
<comment type="catalytic activity">
    <reaction evidence="12">
        <text>2 nitric oxide + NADH + 2 O2 = 2 nitrate + NAD(+) + H(+)</text>
        <dbReference type="Rhea" id="RHEA:19469"/>
        <dbReference type="ChEBI" id="CHEBI:15378"/>
        <dbReference type="ChEBI" id="CHEBI:15379"/>
        <dbReference type="ChEBI" id="CHEBI:16480"/>
        <dbReference type="ChEBI" id="CHEBI:17632"/>
        <dbReference type="ChEBI" id="CHEBI:57540"/>
        <dbReference type="ChEBI" id="CHEBI:57945"/>
        <dbReference type="EC" id="1.14.12.17"/>
    </reaction>
</comment>
<evidence type="ECO:0000313" key="18">
    <source>
        <dbReference type="Proteomes" id="UP001570417"/>
    </source>
</evidence>
<evidence type="ECO:0000256" key="3">
    <source>
        <dbReference type="ARBA" id="ARBA00012229"/>
    </source>
</evidence>
<dbReference type="SUPFAM" id="SSF52343">
    <property type="entry name" value="Ferredoxin reductase-like, C-terminal NADP-linked domain"/>
    <property type="match status" value="1"/>
</dbReference>
<reference evidence="17 18" key="1">
    <citation type="journal article" date="2024" name="ISME J.">
        <title>Tailless and filamentous prophages are predominant in marine Vibrio.</title>
        <authorList>
            <person name="Steensen K."/>
            <person name="Seneca J."/>
            <person name="Bartlau N."/>
            <person name="Yu X.A."/>
            <person name="Hussain F.A."/>
            <person name="Polz M.F."/>
        </authorList>
    </citation>
    <scope>NUCLEOTIDE SEQUENCE [LARGE SCALE GENOMIC DNA]</scope>
    <source>
        <strain evidence="17 18">10N.222.51.A1</strain>
    </source>
</reference>
<dbReference type="PRINTS" id="PR00371">
    <property type="entry name" value="FPNCR"/>
</dbReference>
<evidence type="ECO:0000256" key="13">
    <source>
        <dbReference type="ARBA" id="ARBA00049433"/>
    </source>
</evidence>
<dbReference type="InterPro" id="IPR012292">
    <property type="entry name" value="Globin/Proto"/>
</dbReference>
<dbReference type="SUPFAM" id="SSF63380">
    <property type="entry name" value="Riboflavin synthase domain-like"/>
    <property type="match status" value="1"/>
</dbReference>
<keyword evidence="10" id="KW-0520">NAD</keyword>
<dbReference type="InterPro" id="IPR017938">
    <property type="entry name" value="Riboflavin_synthase-like_b-brl"/>
</dbReference>
<sequence>MLNNQHIDIIKSTIPLLESAGPALTVHFYQRMFTHNPELKDIFNMTHQQTGRQSVALFEAIAAYAKNIENLSALTTAVERIAQKHTSFNIQPEHYQIVGLHLIETLRELAPDAFTAEVEEAWTAAYLFLAKVFIDREAELYLQRKQAVGGWEAARAFIVSEKTQESELVKSFVLTPKDGESVLDYIPGQYIGIEVQPTGSDYNEIRQYSLSDQPNGKHYRISVKREGHGTDQAGLVSNHLHDFVQVGDEVKLYAPAGDFMYQERNKPVTLISAGVGVTPMQSMLELLNSSSKAEAVTYLHACEDSSQHSFSNRVQQIMDTNGWAAKTWYMKTENEPCEHTFEGMMNLEEISRLESFSEGDFYICGPVGFMKNIVEQLDSLDVSRDRVHYEVFGPHSNF</sequence>
<feature type="domain" description="FAD-binding FR-type" evidence="16">
    <location>
        <begin position="152"/>
        <end position="262"/>
    </location>
</feature>
<evidence type="ECO:0000259" key="15">
    <source>
        <dbReference type="PROSITE" id="PS01033"/>
    </source>
</evidence>
<dbReference type="InterPro" id="IPR039261">
    <property type="entry name" value="FNR_nucleotide-bd"/>
</dbReference>
<evidence type="ECO:0000256" key="6">
    <source>
        <dbReference type="ARBA" id="ARBA00022621"/>
    </source>
</evidence>
<dbReference type="InterPro" id="IPR009050">
    <property type="entry name" value="Globin-like_sf"/>
</dbReference>
<dbReference type="CDD" id="cd14776">
    <property type="entry name" value="HmpEc-globin-like"/>
    <property type="match status" value="1"/>
</dbReference>
<dbReference type="InterPro" id="IPR017927">
    <property type="entry name" value="FAD-bd_FR_type"/>
</dbReference>
<gene>
    <name evidence="17" type="primary">hmpA</name>
    <name evidence="17" type="ORF">AB4566_13495</name>
</gene>
<evidence type="ECO:0000256" key="1">
    <source>
        <dbReference type="ARBA" id="ARBA00001970"/>
    </source>
</evidence>
<evidence type="ECO:0000256" key="10">
    <source>
        <dbReference type="ARBA" id="ARBA00023027"/>
    </source>
</evidence>
<comment type="cofactor">
    <cofactor evidence="1">
        <name>heme b</name>
        <dbReference type="ChEBI" id="CHEBI:60344"/>
    </cofactor>
</comment>
<evidence type="ECO:0000313" key="17">
    <source>
        <dbReference type="EMBL" id="MFA0569282.1"/>
    </source>
</evidence>
<dbReference type="Pfam" id="PF00042">
    <property type="entry name" value="Globin"/>
    <property type="match status" value="1"/>
</dbReference>
<keyword evidence="6 14" id="KW-0561">Oxygen transport</keyword>
<name>A0ABV4NCX9_9VIBR</name>
<evidence type="ECO:0000256" key="11">
    <source>
        <dbReference type="ARBA" id="ARBA00025094"/>
    </source>
</evidence>
<dbReference type="InterPro" id="IPR000971">
    <property type="entry name" value="Globin"/>
</dbReference>
<keyword evidence="5 14" id="KW-0349">Heme</keyword>
<dbReference type="InterPro" id="IPR008333">
    <property type="entry name" value="Cbr1-like_FAD-bd_dom"/>
</dbReference>
<dbReference type="Gene3D" id="2.40.30.10">
    <property type="entry name" value="Translation factors"/>
    <property type="match status" value="1"/>
</dbReference>
<dbReference type="InterPro" id="IPR001433">
    <property type="entry name" value="OxRdtase_FAD/NAD-bd"/>
</dbReference>
<comment type="function">
    <text evidence="11">Is involved in NO detoxification in an aerobic process, termed nitric oxide dioxygenase (NOD) reaction that utilizes O(2) and NAD(P)H to convert NO to nitrate, which protects the bacterium from various noxious nitrogen compounds. Therefore, plays a central role in the inducible response to nitrosative stress.</text>
</comment>
<dbReference type="Pfam" id="PF00175">
    <property type="entry name" value="NAD_binding_1"/>
    <property type="match status" value="1"/>
</dbReference>
<evidence type="ECO:0000256" key="2">
    <source>
        <dbReference type="ARBA" id="ARBA00006401"/>
    </source>
</evidence>
<keyword evidence="4" id="KW-0216">Detoxification</keyword>
<dbReference type="Proteomes" id="UP001570417">
    <property type="component" value="Unassembled WGS sequence"/>
</dbReference>
<evidence type="ECO:0000256" key="7">
    <source>
        <dbReference type="ARBA" id="ARBA00022723"/>
    </source>
</evidence>
<dbReference type="PROSITE" id="PS01033">
    <property type="entry name" value="GLOBIN"/>
    <property type="match status" value="1"/>
</dbReference>
<dbReference type="EC" id="1.14.12.17" evidence="3"/>
<dbReference type="RefSeq" id="WP_372266417.1">
    <property type="nucleotide sequence ID" value="NZ_JBFRUW010000049.1"/>
</dbReference>
<evidence type="ECO:0000256" key="5">
    <source>
        <dbReference type="ARBA" id="ARBA00022617"/>
    </source>
</evidence>
<feature type="domain" description="Globin" evidence="15">
    <location>
        <begin position="1"/>
        <end position="138"/>
    </location>
</feature>
<comment type="caution">
    <text evidence="17">The sequence shown here is derived from an EMBL/GenBank/DDBJ whole genome shotgun (WGS) entry which is preliminary data.</text>
</comment>
<dbReference type="PANTHER" id="PTHR43396">
    <property type="entry name" value="FLAVOHEMOPROTEIN"/>
    <property type="match status" value="1"/>
</dbReference>
<comment type="similarity">
    <text evidence="14">Belongs to the globin family.</text>
</comment>
<dbReference type="PRINTS" id="PR00410">
    <property type="entry name" value="PHEHYDRXLASE"/>
</dbReference>
<dbReference type="CDD" id="cd06184">
    <property type="entry name" value="flavohem_like_fad_nad_binding"/>
    <property type="match status" value="1"/>
</dbReference>
<dbReference type="PANTHER" id="PTHR43396:SF3">
    <property type="entry name" value="FLAVOHEMOPROTEIN"/>
    <property type="match status" value="1"/>
</dbReference>
<dbReference type="Gene3D" id="1.10.490.10">
    <property type="entry name" value="Globins"/>
    <property type="match status" value="1"/>
</dbReference>
<evidence type="ECO:0000256" key="8">
    <source>
        <dbReference type="ARBA" id="ARBA00022857"/>
    </source>
</evidence>
<proteinExistence type="inferred from homology"/>
<keyword evidence="14" id="KW-0813">Transport</keyword>
<keyword evidence="18" id="KW-1185">Reference proteome</keyword>
<evidence type="ECO:0000256" key="14">
    <source>
        <dbReference type="RuleBase" id="RU000356"/>
    </source>
</evidence>
<keyword evidence="7" id="KW-0479">Metal-binding</keyword>
<keyword evidence="17" id="KW-0560">Oxidoreductase</keyword>
<dbReference type="Gene3D" id="3.40.50.80">
    <property type="entry name" value="Nucleotide-binding domain of ferredoxin-NADP reductase (FNR) module"/>
    <property type="match status" value="1"/>
</dbReference>